<sequence length="83" mass="8737">MAAASISRRIVRTFGSLTALVNASGNGLSSLPSHHLKCGMGLLSNRKLSTSILTPDDSFPHDLLSQKTVITPDRTIGMNQGSS</sequence>
<protein>
    <submittedName>
        <fullName evidence="1">Uncharacterized protein</fullName>
    </submittedName>
</protein>
<name>A0ABQ7AKU4_BRACR</name>
<evidence type="ECO:0000313" key="1">
    <source>
        <dbReference type="EMBL" id="KAF3498334.1"/>
    </source>
</evidence>
<dbReference type="EMBL" id="QGKV02002055">
    <property type="protein sequence ID" value="KAF3498334.1"/>
    <property type="molecule type" value="Genomic_DNA"/>
</dbReference>
<accession>A0ABQ7AKU4</accession>
<organism evidence="1 2">
    <name type="scientific">Brassica cretica</name>
    <name type="common">Mustard</name>
    <dbReference type="NCBI Taxonomy" id="69181"/>
    <lineage>
        <taxon>Eukaryota</taxon>
        <taxon>Viridiplantae</taxon>
        <taxon>Streptophyta</taxon>
        <taxon>Embryophyta</taxon>
        <taxon>Tracheophyta</taxon>
        <taxon>Spermatophyta</taxon>
        <taxon>Magnoliopsida</taxon>
        <taxon>eudicotyledons</taxon>
        <taxon>Gunneridae</taxon>
        <taxon>Pentapetalae</taxon>
        <taxon>rosids</taxon>
        <taxon>malvids</taxon>
        <taxon>Brassicales</taxon>
        <taxon>Brassicaceae</taxon>
        <taxon>Brassiceae</taxon>
        <taxon>Brassica</taxon>
    </lineage>
</organism>
<reference evidence="1 2" key="1">
    <citation type="journal article" date="2020" name="BMC Genomics">
        <title>Intraspecific diversification of the crop wild relative Brassica cretica Lam. using demographic model selection.</title>
        <authorList>
            <person name="Kioukis A."/>
            <person name="Michalopoulou V.A."/>
            <person name="Briers L."/>
            <person name="Pirintsos S."/>
            <person name="Studholme D.J."/>
            <person name="Pavlidis P."/>
            <person name="Sarris P.F."/>
        </authorList>
    </citation>
    <scope>NUCLEOTIDE SEQUENCE [LARGE SCALE GENOMIC DNA]</scope>
    <source>
        <strain evidence="2">cv. PFS-1207/04</strain>
    </source>
</reference>
<keyword evidence="2" id="KW-1185">Reference proteome</keyword>
<comment type="caution">
    <text evidence="1">The sequence shown here is derived from an EMBL/GenBank/DDBJ whole genome shotgun (WGS) entry which is preliminary data.</text>
</comment>
<evidence type="ECO:0000313" key="2">
    <source>
        <dbReference type="Proteomes" id="UP000266723"/>
    </source>
</evidence>
<gene>
    <name evidence="1" type="ORF">DY000_02057343</name>
</gene>
<dbReference type="Proteomes" id="UP000266723">
    <property type="component" value="Unassembled WGS sequence"/>
</dbReference>
<proteinExistence type="predicted"/>